<name>A0A6J7KTP9_9ZZZZ</name>
<feature type="compositionally biased region" description="Low complexity" evidence="1">
    <location>
        <begin position="117"/>
        <end position="131"/>
    </location>
</feature>
<feature type="region of interest" description="Disordered" evidence="1">
    <location>
        <begin position="115"/>
        <end position="144"/>
    </location>
</feature>
<evidence type="ECO:0000313" key="2">
    <source>
        <dbReference type="EMBL" id="CAB4958293.1"/>
    </source>
</evidence>
<proteinExistence type="predicted"/>
<reference evidence="2" key="1">
    <citation type="submission" date="2020-05" db="EMBL/GenBank/DDBJ databases">
        <authorList>
            <person name="Chiriac C."/>
            <person name="Salcher M."/>
            <person name="Ghai R."/>
            <person name="Kavagutti S V."/>
        </authorList>
    </citation>
    <scope>NUCLEOTIDE SEQUENCE</scope>
</reference>
<evidence type="ECO:0000256" key="1">
    <source>
        <dbReference type="SAM" id="MobiDB-lite"/>
    </source>
</evidence>
<organism evidence="2">
    <name type="scientific">freshwater metagenome</name>
    <dbReference type="NCBI Taxonomy" id="449393"/>
    <lineage>
        <taxon>unclassified sequences</taxon>
        <taxon>metagenomes</taxon>
        <taxon>ecological metagenomes</taxon>
    </lineage>
</organism>
<dbReference type="EMBL" id="CAFBNF010000251">
    <property type="protein sequence ID" value="CAB4958293.1"/>
    <property type="molecule type" value="Genomic_DNA"/>
</dbReference>
<gene>
    <name evidence="2" type="ORF">UFOPK3773_01832</name>
</gene>
<protein>
    <submittedName>
        <fullName evidence="2">Unannotated protein</fullName>
    </submittedName>
</protein>
<sequence length="144" mass="15169">MAPKMMPKRASDRQPSGPLRPRTFGSMASAGRRTPSSTSSAVTDARSDIFLWMAEALNPGVSVGTMKPRIPSSVCAHTTATSATVPLVIHILVPSSTQSSPSRLAVVRMPEGLEPWSASVSPKQPSSSPVAMPGSHCWRCSSEP</sequence>
<accession>A0A6J7KTP9</accession>
<dbReference type="AlphaFoldDB" id="A0A6J7KTP9"/>
<feature type="region of interest" description="Disordered" evidence="1">
    <location>
        <begin position="1"/>
        <end position="42"/>
    </location>
</feature>